<sequence>MAEGQRAERAGPARLLRQSEHSRQASFLELFFDLAFIVAFTLLSARMVGDLSWFNLGQTLILLAAVWWVWVATAWSTDWYDPNQPLIRGLVLGVMFVGLVQAAAIPQAYGQHGLVFAGAYALIHLGRAALLLPALRGHPIQQRSRLVAVWFGLSAIPWVVGAVLTGAARQILWLVAILLDYVIASLGWPVPWLGRLRPAQLRVVGEHLSERYQQIFIVALGEIILVTGLTYAREGMGLVRTVALAVVFVNAGLMLWMYFVPVSRRLGGAIERNQPRGAVYAAYFHALMIAGAVLTAVGGELMIVNPLGDAPASWSMAVLGGAVLFLAGRSLMGLLVYAHPIWRTSTALGLLLASSPGLVRLPPLVVGLVTAAALLSVVLVYVFLPGRQSRAARQRRQDREARPEQEGQDREDQEPG</sequence>
<keyword evidence="2" id="KW-0472">Membrane</keyword>
<organism evidence="3 4">
    <name type="scientific">Plantactinospora mayteni</name>
    <dbReference type="NCBI Taxonomy" id="566021"/>
    <lineage>
        <taxon>Bacteria</taxon>
        <taxon>Bacillati</taxon>
        <taxon>Actinomycetota</taxon>
        <taxon>Actinomycetes</taxon>
        <taxon>Micromonosporales</taxon>
        <taxon>Micromonosporaceae</taxon>
        <taxon>Plantactinospora</taxon>
    </lineage>
</organism>
<feature type="transmembrane region" description="Helical" evidence="2">
    <location>
        <begin position="147"/>
        <end position="165"/>
    </location>
</feature>
<dbReference type="PANTHER" id="PTHR36840">
    <property type="entry name" value="BLL5714 PROTEIN"/>
    <property type="match status" value="1"/>
</dbReference>
<feature type="transmembrane region" description="Helical" evidence="2">
    <location>
        <begin position="27"/>
        <end position="47"/>
    </location>
</feature>
<comment type="caution">
    <text evidence="3">The sequence shown here is derived from an EMBL/GenBank/DDBJ whole genome shotgun (WGS) entry which is preliminary data.</text>
</comment>
<gene>
    <name evidence="3" type="ORF">Pma05_36150</name>
</gene>
<proteinExistence type="predicted"/>
<dbReference type="EMBL" id="BONX01000023">
    <property type="protein sequence ID" value="GIG97042.1"/>
    <property type="molecule type" value="Genomic_DNA"/>
</dbReference>
<keyword evidence="2" id="KW-1133">Transmembrane helix</keyword>
<feature type="transmembrane region" description="Helical" evidence="2">
    <location>
        <begin position="340"/>
        <end position="358"/>
    </location>
</feature>
<feature type="transmembrane region" description="Helical" evidence="2">
    <location>
        <begin position="364"/>
        <end position="384"/>
    </location>
</feature>
<feature type="region of interest" description="Disordered" evidence="1">
    <location>
        <begin position="391"/>
        <end position="416"/>
    </location>
</feature>
<feature type="compositionally biased region" description="Basic and acidic residues" evidence="1">
    <location>
        <begin position="395"/>
        <end position="410"/>
    </location>
</feature>
<feature type="transmembrane region" description="Helical" evidence="2">
    <location>
        <begin position="215"/>
        <end position="232"/>
    </location>
</feature>
<feature type="transmembrane region" description="Helical" evidence="2">
    <location>
        <begin position="87"/>
        <end position="109"/>
    </location>
</feature>
<feature type="transmembrane region" description="Helical" evidence="2">
    <location>
        <begin position="171"/>
        <end position="194"/>
    </location>
</feature>
<keyword evidence="4" id="KW-1185">Reference proteome</keyword>
<dbReference type="Pfam" id="PF06772">
    <property type="entry name" value="LtrA"/>
    <property type="match status" value="1"/>
</dbReference>
<dbReference type="PANTHER" id="PTHR36840:SF1">
    <property type="entry name" value="BLL5714 PROTEIN"/>
    <property type="match status" value="1"/>
</dbReference>
<feature type="transmembrane region" description="Helical" evidence="2">
    <location>
        <begin position="53"/>
        <end position="75"/>
    </location>
</feature>
<feature type="transmembrane region" description="Helical" evidence="2">
    <location>
        <begin position="310"/>
        <end position="328"/>
    </location>
</feature>
<feature type="transmembrane region" description="Helical" evidence="2">
    <location>
        <begin position="238"/>
        <end position="259"/>
    </location>
</feature>
<evidence type="ECO:0000313" key="4">
    <source>
        <dbReference type="Proteomes" id="UP000621500"/>
    </source>
</evidence>
<feature type="transmembrane region" description="Helical" evidence="2">
    <location>
        <begin position="280"/>
        <end position="304"/>
    </location>
</feature>
<keyword evidence="2" id="KW-0812">Transmembrane</keyword>
<feature type="transmembrane region" description="Helical" evidence="2">
    <location>
        <begin position="115"/>
        <end position="135"/>
    </location>
</feature>
<dbReference type="RefSeq" id="WP_203858536.1">
    <property type="nucleotide sequence ID" value="NZ_BAAAZQ010000001.1"/>
</dbReference>
<evidence type="ECO:0000256" key="1">
    <source>
        <dbReference type="SAM" id="MobiDB-lite"/>
    </source>
</evidence>
<protein>
    <submittedName>
        <fullName evidence="3">Membrane protein</fullName>
    </submittedName>
</protein>
<name>A0ABQ4EQU9_9ACTN</name>
<reference evidence="3 4" key="1">
    <citation type="submission" date="2021-01" db="EMBL/GenBank/DDBJ databases">
        <title>Whole genome shotgun sequence of Plantactinospora mayteni NBRC 109088.</title>
        <authorList>
            <person name="Komaki H."/>
            <person name="Tamura T."/>
        </authorList>
    </citation>
    <scope>NUCLEOTIDE SEQUENCE [LARGE SCALE GENOMIC DNA]</scope>
    <source>
        <strain evidence="3 4">NBRC 109088</strain>
    </source>
</reference>
<dbReference type="Proteomes" id="UP000621500">
    <property type="component" value="Unassembled WGS sequence"/>
</dbReference>
<accession>A0ABQ4EQU9</accession>
<dbReference type="InterPro" id="IPR010640">
    <property type="entry name" value="Low_temperature_requirement_A"/>
</dbReference>
<evidence type="ECO:0000313" key="3">
    <source>
        <dbReference type="EMBL" id="GIG97042.1"/>
    </source>
</evidence>
<evidence type="ECO:0000256" key="2">
    <source>
        <dbReference type="SAM" id="Phobius"/>
    </source>
</evidence>